<dbReference type="PANTHER" id="PTHR21299">
    <property type="entry name" value="CYTIDYLATE KINASE/PANTOATE-BETA-ALANINE LIGASE"/>
    <property type="match status" value="1"/>
</dbReference>
<feature type="binding site" evidence="8">
    <location>
        <begin position="30"/>
        <end position="37"/>
    </location>
    <ligand>
        <name>ATP</name>
        <dbReference type="ChEBI" id="CHEBI:30616"/>
    </ligand>
</feature>
<feature type="binding site" evidence="8">
    <location>
        <position position="151"/>
    </location>
    <ligand>
        <name>(R)-pantoate</name>
        <dbReference type="ChEBI" id="CHEBI:15980"/>
    </ligand>
</feature>
<dbReference type="GO" id="GO:0005829">
    <property type="term" value="C:cytosol"/>
    <property type="evidence" value="ECO:0007669"/>
    <property type="project" value="TreeGrafter"/>
</dbReference>
<accession>A0A4Y8PBC8</accession>
<dbReference type="PANTHER" id="PTHR21299:SF1">
    <property type="entry name" value="PANTOATE--BETA-ALANINE LIGASE"/>
    <property type="match status" value="1"/>
</dbReference>
<dbReference type="GO" id="GO:0004592">
    <property type="term" value="F:pantoate-beta-alanine ligase activity"/>
    <property type="evidence" value="ECO:0007669"/>
    <property type="project" value="UniProtKB-UniRule"/>
</dbReference>
<dbReference type="EMBL" id="LXQC01000142">
    <property type="protein sequence ID" value="TFE68357.1"/>
    <property type="molecule type" value="Genomic_DNA"/>
</dbReference>
<sequence>MLEIFCPITMQQLAMQWKREGKVAVFVPTMGALHKGHIALFKEARQLGDPLVVSIYVNPKQFGPHEDYQVYPRNYEKDKQICIEQGVDVLFAPSNLYHEDHSSWVIEEKISQGRCGKFRPGHFKGVATVLMKLFCLIQPSIAVFGWKDAQQLELVQRMVRDFYLPIKIVGVETVRDENGLAYSSRNTYLSEEQKKIASQLPRILKEAASMPEAEVWARQELEKIPCFKLDYVEKVNGRLCAALWIGNVRLIDNFPCL</sequence>
<feature type="binding site" evidence="8">
    <location>
        <position position="61"/>
    </location>
    <ligand>
        <name>beta-alanine</name>
        <dbReference type="ChEBI" id="CHEBI:57966"/>
    </ligand>
</feature>
<keyword evidence="10" id="KW-1185">Reference proteome</keyword>
<dbReference type="EC" id="6.3.2.1" evidence="8"/>
<dbReference type="NCBIfam" id="TIGR00018">
    <property type="entry name" value="panC"/>
    <property type="match status" value="1"/>
</dbReference>
<comment type="subcellular location">
    <subcellularLocation>
        <location evidence="8">Cytoplasm</location>
    </subcellularLocation>
</comment>
<evidence type="ECO:0000256" key="7">
    <source>
        <dbReference type="ARBA" id="ARBA00048258"/>
    </source>
</evidence>
<feature type="binding site" evidence="8">
    <location>
        <position position="174"/>
    </location>
    <ligand>
        <name>ATP</name>
        <dbReference type="ChEBI" id="CHEBI:30616"/>
    </ligand>
</feature>
<evidence type="ECO:0000256" key="2">
    <source>
        <dbReference type="ARBA" id="ARBA00009256"/>
    </source>
</evidence>
<dbReference type="Gene3D" id="3.30.1300.10">
    <property type="entry name" value="Pantoate-beta-alanine ligase, C-terminal domain"/>
    <property type="match status" value="1"/>
</dbReference>
<evidence type="ECO:0000256" key="4">
    <source>
        <dbReference type="ARBA" id="ARBA00022655"/>
    </source>
</evidence>
<dbReference type="AlphaFoldDB" id="A0A4Y8PBC8"/>
<feature type="binding site" evidence="8">
    <location>
        <begin position="182"/>
        <end position="185"/>
    </location>
    <ligand>
        <name>ATP</name>
        <dbReference type="ChEBI" id="CHEBI:30616"/>
    </ligand>
</feature>
<evidence type="ECO:0000313" key="9">
    <source>
        <dbReference type="EMBL" id="TFE68357.1"/>
    </source>
</evidence>
<comment type="catalytic activity">
    <reaction evidence="7 8">
        <text>(R)-pantoate + beta-alanine + ATP = (R)-pantothenate + AMP + diphosphate + H(+)</text>
        <dbReference type="Rhea" id="RHEA:10912"/>
        <dbReference type="ChEBI" id="CHEBI:15378"/>
        <dbReference type="ChEBI" id="CHEBI:15980"/>
        <dbReference type="ChEBI" id="CHEBI:29032"/>
        <dbReference type="ChEBI" id="CHEBI:30616"/>
        <dbReference type="ChEBI" id="CHEBI:33019"/>
        <dbReference type="ChEBI" id="CHEBI:57966"/>
        <dbReference type="ChEBI" id="CHEBI:456215"/>
        <dbReference type="EC" id="6.3.2.1"/>
    </reaction>
</comment>
<dbReference type="SUPFAM" id="SSF52374">
    <property type="entry name" value="Nucleotidylyl transferase"/>
    <property type="match status" value="1"/>
</dbReference>
<dbReference type="Gene3D" id="3.40.50.620">
    <property type="entry name" value="HUPs"/>
    <property type="match status" value="1"/>
</dbReference>
<evidence type="ECO:0000256" key="6">
    <source>
        <dbReference type="ARBA" id="ARBA00022840"/>
    </source>
</evidence>
<comment type="subunit">
    <text evidence="8">Homodimer.</text>
</comment>
<dbReference type="NCBIfam" id="TIGR00125">
    <property type="entry name" value="cyt_tran_rel"/>
    <property type="match status" value="1"/>
</dbReference>
<name>A0A4Y8PBC8_9BACT</name>
<evidence type="ECO:0000256" key="5">
    <source>
        <dbReference type="ARBA" id="ARBA00022741"/>
    </source>
</evidence>
<keyword evidence="6 8" id="KW-0067">ATP-binding</keyword>
<comment type="similarity">
    <text evidence="2 8">Belongs to the pantothenate synthetase family.</text>
</comment>
<dbReference type="InterPro" id="IPR014729">
    <property type="entry name" value="Rossmann-like_a/b/a_fold"/>
</dbReference>
<keyword evidence="8" id="KW-0963">Cytoplasm</keyword>
<protein>
    <recommendedName>
        <fullName evidence="8">Pantothenate synthetase</fullName>
        <shortName evidence="8">PS</shortName>
        <ecNumber evidence="8">6.3.2.1</ecNumber>
    </recommendedName>
    <alternativeName>
        <fullName evidence="8">Pantoate--beta-alanine ligase</fullName>
    </alternativeName>
    <alternativeName>
        <fullName evidence="8">Pantoate-activating enzyme</fullName>
    </alternativeName>
</protein>
<evidence type="ECO:0000256" key="1">
    <source>
        <dbReference type="ARBA" id="ARBA00004990"/>
    </source>
</evidence>
<evidence type="ECO:0000256" key="8">
    <source>
        <dbReference type="HAMAP-Rule" id="MF_00158"/>
    </source>
</evidence>
<dbReference type="GO" id="GO:0015940">
    <property type="term" value="P:pantothenate biosynthetic process"/>
    <property type="evidence" value="ECO:0007669"/>
    <property type="project" value="UniProtKB-UniRule"/>
</dbReference>
<evidence type="ECO:0000313" key="10">
    <source>
        <dbReference type="Proteomes" id="UP000297713"/>
    </source>
</evidence>
<feature type="binding site" evidence="8">
    <location>
        <position position="61"/>
    </location>
    <ligand>
        <name>(R)-pantoate</name>
        <dbReference type="ChEBI" id="CHEBI:15980"/>
    </ligand>
</feature>
<keyword evidence="3 8" id="KW-0436">Ligase</keyword>
<dbReference type="OrthoDB" id="9773087at2"/>
<dbReference type="CDD" id="cd00560">
    <property type="entry name" value="PanC"/>
    <property type="match status" value="1"/>
</dbReference>
<comment type="caution">
    <text evidence="9">The sequence shown here is derived from an EMBL/GenBank/DDBJ whole genome shotgun (WGS) entry which is preliminary data.</text>
</comment>
<dbReference type="InterPro" id="IPR004821">
    <property type="entry name" value="Cyt_trans-like"/>
</dbReference>
<feature type="binding site" evidence="8">
    <location>
        <begin position="145"/>
        <end position="148"/>
    </location>
    <ligand>
        <name>ATP</name>
        <dbReference type="ChEBI" id="CHEBI:30616"/>
    </ligand>
</feature>
<reference evidence="9 10" key="1">
    <citation type="submission" date="2016-05" db="EMBL/GenBank/DDBJ databases">
        <title>Diversity and Homogeneity among Thermoacidophilic Verrucomicrobia Methanotrophs Linked with Geographical Origin.</title>
        <authorList>
            <person name="Erikstad H.-A."/>
            <person name="Smestad N.B."/>
            <person name="Ceballos R.M."/>
            <person name="Birkeland N.-K."/>
        </authorList>
    </citation>
    <scope>NUCLEOTIDE SEQUENCE [LARGE SCALE GENOMIC DNA]</scope>
    <source>
        <strain evidence="9 10">Phi</strain>
    </source>
</reference>
<dbReference type="InterPro" id="IPR042176">
    <property type="entry name" value="Pantoate_ligase_C"/>
</dbReference>
<comment type="miscellaneous">
    <text evidence="8">The reaction proceeds by a bi uni uni bi ping pong mechanism.</text>
</comment>
<comment type="function">
    <text evidence="8">Catalyzes the condensation of pantoate with beta-alanine in an ATP-dependent reaction via a pantoyl-adenylate intermediate.</text>
</comment>
<comment type="pathway">
    <text evidence="1 8">Cofactor biosynthesis; (R)-pantothenate biosynthesis; (R)-pantothenate from (R)-pantoate and beta-alanine: step 1/1.</text>
</comment>
<dbReference type="HAMAP" id="MF_00158">
    <property type="entry name" value="PanC"/>
    <property type="match status" value="1"/>
</dbReference>
<dbReference type="UniPathway" id="UPA00028">
    <property type="reaction ID" value="UER00005"/>
</dbReference>
<dbReference type="Pfam" id="PF02569">
    <property type="entry name" value="Pantoate_ligase"/>
    <property type="match status" value="1"/>
</dbReference>
<keyword evidence="4 8" id="KW-0566">Pantothenate biosynthesis</keyword>
<gene>
    <name evidence="8" type="primary">panC</name>
    <name evidence="9" type="ORF">A7Q10_08675</name>
</gene>
<dbReference type="Proteomes" id="UP000297713">
    <property type="component" value="Unassembled WGS sequence"/>
</dbReference>
<dbReference type="InterPro" id="IPR003721">
    <property type="entry name" value="Pantoate_ligase"/>
</dbReference>
<dbReference type="RefSeq" id="WP_134440207.1">
    <property type="nucleotide sequence ID" value="NZ_LXQC01000142.1"/>
</dbReference>
<evidence type="ECO:0000256" key="3">
    <source>
        <dbReference type="ARBA" id="ARBA00022598"/>
    </source>
</evidence>
<feature type="active site" description="Proton donor" evidence="8">
    <location>
        <position position="37"/>
    </location>
</feature>
<organism evidence="9 10">
    <name type="scientific">Methylacidiphilum caldifontis</name>
    <dbReference type="NCBI Taxonomy" id="2795386"/>
    <lineage>
        <taxon>Bacteria</taxon>
        <taxon>Pseudomonadati</taxon>
        <taxon>Verrucomicrobiota</taxon>
        <taxon>Methylacidiphilae</taxon>
        <taxon>Methylacidiphilales</taxon>
        <taxon>Methylacidiphilaceae</taxon>
        <taxon>Methylacidiphilum (ex Ratnadevi et al. 2023)</taxon>
    </lineage>
</organism>
<proteinExistence type="inferred from homology"/>
<dbReference type="GO" id="GO:0005524">
    <property type="term" value="F:ATP binding"/>
    <property type="evidence" value="ECO:0007669"/>
    <property type="project" value="UniProtKB-KW"/>
</dbReference>
<keyword evidence="5 8" id="KW-0547">Nucleotide-binding</keyword>